<dbReference type="EMBL" id="JBJXBP010000005">
    <property type="protein sequence ID" value="KAL3827838.1"/>
    <property type="molecule type" value="Genomic_DNA"/>
</dbReference>
<keyword evidence="5" id="KW-1185">Reference proteome</keyword>
<evidence type="ECO:0000313" key="4">
    <source>
        <dbReference type="EMBL" id="KAL3827838.1"/>
    </source>
</evidence>
<evidence type="ECO:0000256" key="2">
    <source>
        <dbReference type="SAM" id="MobiDB-lite"/>
    </source>
</evidence>
<feature type="region of interest" description="Disordered" evidence="2">
    <location>
        <begin position="17"/>
        <end position="36"/>
    </location>
</feature>
<dbReference type="Pfam" id="PF13532">
    <property type="entry name" value="2OG-FeII_Oxy_2"/>
    <property type="match status" value="1"/>
</dbReference>
<dbReference type="PANTHER" id="PTHR21052:SF0">
    <property type="entry name" value="ALPHA-KETOGLUTARATE-DEPENDENT DIOXYGENASE ALKB HOMOLOG 7, MITOCHONDRIAL"/>
    <property type="match status" value="1"/>
</dbReference>
<dbReference type="Gene3D" id="2.60.120.590">
    <property type="entry name" value="Alpha-ketoglutarate-dependent dioxygenase AlkB-like"/>
    <property type="match status" value="1"/>
</dbReference>
<feature type="domain" description="Fe2OG dioxygenase" evidence="3">
    <location>
        <begin position="158"/>
        <end position="271"/>
    </location>
</feature>
<dbReference type="InterPro" id="IPR027450">
    <property type="entry name" value="AlkB-like"/>
</dbReference>
<accession>A0ABD3SUC1</accession>
<dbReference type="SUPFAM" id="SSF51197">
    <property type="entry name" value="Clavaminate synthase-like"/>
    <property type="match status" value="1"/>
</dbReference>
<dbReference type="InterPro" id="IPR037151">
    <property type="entry name" value="AlkB-like_sf"/>
</dbReference>
<protein>
    <recommendedName>
        <fullName evidence="3">Fe2OG dioxygenase domain-containing protein</fullName>
    </recommendedName>
</protein>
<evidence type="ECO:0000259" key="3">
    <source>
        <dbReference type="PROSITE" id="PS51471"/>
    </source>
</evidence>
<gene>
    <name evidence="4" type="ORF">ACJIZ3_016640</name>
</gene>
<name>A0ABD3SUC1_9LAMI</name>
<dbReference type="AlphaFoldDB" id="A0ABD3SUC1"/>
<proteinExistence type="inferred from homology"/>
<reference evidence="4 5" key="1">
    <citation type="submission" date="2024-12" db="EMBL/GenBank/DDBJ databases">
        <title>The unique morphological basis and parallel evolutionary history of personate flowers in Penstemon.</title>
        <authorList>
            <person name="Depatie T.H."/>
            <person name="Wessinger C.A."/>
        </authorList>
    </citation>
    <scope>NUCLEOTIDE SEQUENCE [LARGE SCALE GENOMIC DNA]</scope>
    <source>
        <strain evidence="4">WTNN_2</strain>
        <tissue evidence="4">Leaf</tissue>
    </source>
</reference>
<comment type="caution">
    <text evidence="4">The sequence shown here is derived from an EMBL/GenBank/DDBJ whole genome shotgun (WGS) entry which is preliminary data.</text>
</comment>
<dbReference type="Proteomes" id="UP001634393">
    <property type="component" value="Unassembled WGS sequence"/>
</dbReference>
<dbReference type="PROSITE" id="PS51471">
    <property type="entry name" value="FE2OG_OXY"/>
    <property type="match status" value="1"/>
</dbReference>
<evidence type="ECO:0000313" key="5">
    <source>
        <dbReference type="Proteomes" id="UP001634393"/>
    </source>
</evidence>
<sequence>MKRKSVPKMEELKSVLREAFGGSSSDSDGESSHEWRRRLQINDSSDEIVKPPSIFEDPQIWEAIAEINGLWICRDFLSSVQQSSLLSALEKEGYFAEDSHNQAMRFGDLPPWAIDLSQYIRENVLLSDCLSESTDLSRSDKSGTTCPFAPELLWREPLFNQLIVNIYQPGEGICAHVDLMRFEDGIAIVSLESSCVMHFSLAEAEYKNAEEVNREFAKIPVLLTPGSLILMWGEARYLWKHEINRKPGFQKWDGHDIDQKRRTSVTLRRLCGQTEPTQ</sequence>
<dbReference type="PANTHER" id="PTHR21052">
    <property type="entry name" value="SPERMATOGENESIS ASSOCIATED 11-RELATED"/>
    <property type="match status" value="1"/>
</dbReference>
<comment type="similarity">
    <text evidence="1">Belongs to the alkB family.</text>
</comment>
<dbReference type="InterPro" id="IPR032870">
    <property type="entry name" value="ALKBH7-like"/>
</dbReference>
<evidence type="ECO:0000256" key="1">
    <source>
        <dbReference type="ARBA" id="ARBA00007879"/>
    </source>
</evidence>
<organism evidence="4 5">
    <name type="scientific">Penstemon smallii</name>
    <dbReference type="NCBI Taxonomy" id="265156"/>
    <lineage>
        <taxon>Eukaryota</taxon>
        <taxon>Viridiplantae</taxon>
        <taxon>Streptophyta</taxon>
        <taxon>Embryophyta</taxon>
        <taxon>Tracheophyta</taxon>
        <taxon>Spermatophyta</taxon>
        <taxon>Magnoliopsida</taxon>
        <taxon>eudicotyledons</taxon>
        <taxon>Gunneridae</taxon>
        <taxon>Pentapetalae</taxon>
        <taxon>asterids</taxon>
        <taxon>lamiids</taxon>
        <taxon>Lamiales</taxon>
        <taxon>Plantaginaceae</taxon>
        <taxon>Cheloneae</taxon>
        <taxon>Penstemon</taxon>
    </lineage>
</organism>
<dbReference type="InterPro" id="IPR005123">
    <property type="entry name" value="Oxoglu/Fe-dep_dioxygenase_dom"/>
</dbReference>